<dbReference type="InterPro" id="IPR050385">
    <property type="entry name" value="Archaeal_FAD_synthase"/>
</dbReference>
<dbReference type="AlphaFoldDB" id="A0A9D2KW40"/>
<evidence type="ECO:0000259" key="3">
    <source>
        <dbReference type="Pfam" id="PF01467"/>
    </source>
</evidence>
<evidence type="ECO:0000256" key="2">
    <source>
        <dbReference type="ARBA" id="ARBA00022695"/>
    </source>
</evidence>
<dbReference type="PANTHER" id="PTHR43793:SF1">
    <property type="entry name" value="FAD SYNTHASE"/>
    <property type="match status" value="1"/>
</dbReference>
<dbReference type="Gene3D" id="3.40.50.620">
    <property type="entry name" value="HUPs"/>
    <property type="match status" value="1"/>
</dbReference>
<dbReference type="SUPFAM" id="SSF52374">
    <property type="entry name" value="Nucleotidylyl transferase"/>
    <property type="match status" value="1"/>
</dbReference>
<dbReference type="InterPro" id="IPR004821">
    <property type="entry name" value="Cyt_trans-like"/>
</dbReference>
<sequence length="385" mass="43183">MNIENSRKRVFVSGCYDMLHSGHVAFFKAAAQYGDLYVGIGSDATIEQLKNRKTVYSERERLYMVKAIRYVTDAYINPGSGMMDFVETVDRVKPDIFVVNSDGGSDTKREFCRQRGIEYIELERVPDAGLEARSTTALRRDVHSHLPYRLDLAGTWIDQPYVSCHGAGWAITISLEPTVEFMERAGMSTSTRNAARKIWPYELPAYNEEMLARLLFCFENDPEHEGHISGAQDAIGICVSGLCRHYYDNRYWPSRIETCRDEAVLSWLESHLCLVPMFPRRPDTSVVEGKDITPEKVKALALAADRCWEAILACDLASFAAAYQASFEAQIAMFPAMMAKGVQEYIEAWRGRALAWKMAGAGGGGYLALVVDTVPEGAVPVKIRR</sequence>
<keyword evidence="2 4" id="KW-0548">Nucleotidyltransferase</keyword>
<dbReference type="InterPro" id="IPR036554">
    <property type="entry name" value="GHMP_kinase_C_sf"/>
</dbReference>
<evidence type="ECO:0000256" key="1">
    <source>
        <dbReference type="ARBA" id="ARBA00022679"/>
    </source>
</evidence>
<proteinExistence type="predicted"/>
<protein>
    <submittedName>
        <fullName evidence="4">Adenylyltransferase/cytidyltransferase family protein</fullName>
    </submittedName>
</protein>
<organism evidence="4 5">
    <name type="scientific">Candidatus Bacteroides avicola</name>
    <dbReference type="NCBI Taxonomy" id="2838468"/>
    <lineage>
        <taxon>Bacteria</taxon>
        <taxon>Pseudomonadati</taxon>
        <taxon>Bacteroidota</taxon>
        <taxon>Bacteroidia</taxon>
        <taxon>Bacteroidales</taxon>
        <taxon>Bacteroidaceae</taxon>
        <taxon>Bacteroides</taxon>
    </lineage>
</organism>
<evidence type="ECO:0000313" key="5">
    <source>
        <dbReference type="Proteomes" id="UP000823862"/>
    </source>
</evidence>
<accession>A0A9D2KW40</accession>
<feature type="domain" description="Cytidyltransferase-like" evidence="3">
    <location>
        <begin position="12"/>
        <end position="111"/>
    </location>
</feature>
<dbReference type="GO" id="GO:0016779">
    <property type="term" value="F:nucleotidyltransferase activity"/>
    <property type="evidence" value="ECO:0007669"/>
    <property type="project" value="UniProtKB-KW"/>
</dbReference>
<dbReference type="Proteomes" id="UP000823862">
    <property type="component" value="Unassembled WGS sequence"/>
</dbReference>
<reference evidence="4" key="1">
    <citation type="journal article" date="2021" name="PeerJ">
        <title>Extensive microbial diversity within the chicken gut microbiome revealed by metagenomics and culture.</title>
        <authorList>
            <person name="Gilroy R."/>
            <person name="Ravi A."/>
            <person name="Getino M."/>
            <person name="Pursley I."/>
            <person name="Horton D.L."/>
            <person name="Alikhan N.F."/>
            <person name="Baker D."/>
            <person name="Gharbi K."/>
            <person name="Hall N."/>
            <person name="Watson M."/>
            <person name="Adriaenssens E.M."/>
            <person name="Foster-Nyarko E."/>
            <person name="Jarju S."/>
            <person name="Secka A."/>
            <person name="Antonio M."/>
            <person name="Oren A."/>
            <person name="Chaudhuri R.R."/>
            <person name="La Ragione R."/>
            <person name="Hildebrand F."/>
            <person name="Pallen M.J."/>
        </authorList>
    </citation>
    <scope>NUCLEOTIDE SEQUENCE</scope>
    <source>
        <strain evidence="4">ChiHjej12B11-9795</strain>
    </source>
</reference>
<dbReference type="InterPro" id="IPR014729">
    <property type="entry name" value="Rossmann-like_a/b/a_fold"/>
</dbReference>
<dbReference type="PANTHER" id="PTHR43793">
    <property type="entry name" value="FAD SYNTHASE"/>
    <property type="match status" value="1"/>
</dbReference>
<keyword evidence="1" id="KW-0808">Transferase</keyword>
<dbReference type="Pfam" id="PF01467">
    <property type="entry name" value="CTP_transf_like"/>
    <property type="match status" value="1"/>
</dbReference>
<dbReference type="NCBIfam" id="TIGR00125">
    <property type="entry name" value="cyt_tran_rel"/>
    <property type="match status" value="1"/>
</dbReference>
<reference evidence="4" key="2">
    <citation type="submission" date="2021-04" db="EMBL/GenBank/DDBJ databases">
        <authorList>
            <person name="Gilroy R."/>
        </authorList>
    </citation>
    <scope>NUCLEOTIDE SEQUENCE</scope>
    <source>
        <strain evidence="4">ChiHjej12B11-9795</strain>
    </source>
</reference>
<dbReference type="Gene3D" id="3.30.230.120">
    <property type="match status" value="1"/>
</dbReference>
<comment type="caution">
    <text evidence="4">The sequence shown here is derived from an EMBL/GenBank/DDBJ whole genome shotgun (WGS) entry which is preliminary data.</text>
</comment>
<evidence type="ECO:0000313" key="4">
    <source>
        <dbReference type="EMBL" id="HJA86748.1"/>
    </source>
</evidence>
<dbReference type="SUPFAM" id="SSF55060">
    <property type="entry name" value="GHMP Kinase, C-terminal domain"/>
    <property type="match status" value="1"/>
</dbReference>
<gene>
    <name evidence="4" type="ORF">H9950_11295</name>
</gene>
<name>A0A9D2KW40_9BACE</name>
<dbReference type="EMBL" id="DWZI01000058">
    <property type="protein sequence ID" value="HJA86748.1"/>
    <property type="molecule type" value="Genomic_DNA"/>
</dbReference>